<feature type="region of interest" description="Disordered" evidence="1">
    <location>
        <begin position="97"/>
        <end position="119"/>
    </location>
</feature>
<dbReference type="Proteomes" id="UP000189369">
    <property type="component" value="Chromosome"/>
</dbReference>
<name>A0A1U9JYB6_9BURK</name>
<organism evidence="2 3">
    <name type="scientific">Paenalcaligenes hominis</name>
    <dbReference type="NCBI Taxonomy" id="643674"/>
    <lineage>
        <taxon>Bacteria</taxon>
        <taxon>Pseudomonadati</taxon>
        <taxon>Pseudomonadota</taxon>
        <taxon>Betaproteobacteria</taxon>
        <taxon>Burkholderiales</taxon>
        <taxon>Alcaligenaceae</taxon>
        <taxon>Paenalcaligenes</taxon>
    </lineage>
</organism>
<reference evidence="2 3" key="1">
    <citation type="submission" date="2017-01" db="EMBL/GenBank/DDBJ databases">
        <title>Complete Genome Sequence of Paenalcaligenes hominis, Isolated from a paraplegic Patient with neurogenic bladder.</title>
        <authorList>
            <person name="Mukhopadhyay R."/>
            <person name="Joaquin J."/>
            <person name="Hogue R."/>
            <person name="Kilaru A."/>
            <person name="Jospin G."/>
            <person name="Mars K."/>
            <person name="Eisen J.A."/>
            <person name="Chaturvedi V."/>
        </authorList>
    </citation>
    <scope>NUCLEOTIDE SEQUENCE [LARGE SCALE GENOMIC DNA]</scope>
    <source>
        <strain evidence="2 3">15S00501</strain>
    </source>
</reference>
<protein>
    <submittedName>
        <fullName evidence="2">Uncharacterized protein</fullName>
    </submittedName>
</protein>
<dbReference type="EMBL" id="CP019697">
    <property type="protein sequence ID" value="AQS50751.1"/>
    <property type="molecule type" value="Genomic_DNA"/>
</dbReference>
<dbReference type="STRING" id="643674.PAEH1_02795"/>
<sequence>MAGVVYENSNGSLAFQKTLREDVLRCLYGSQSESASKLIDFGISLAHAVIQSEGFGSETREISGIHLGPLRETAALTDYQLLRTAILMHSSLSMINDQDADEEEDSSKNASEEGNRQFGTKVRDLISQKHPELTAYFNQSIKINGLMMRFGYLSKKAAVHFNVITPQRLSAGVGTARSKLWELSLAAGTQGSKVALINAFSSESDPTLTDSQLQRLQTSKYALQQEASAKNIKLFATESVQSASEQLLEMVA</sequence>
<proteinExistence type="predicted"/>
<evidence type="ECO:0000256" key="1">
    <source>
        <dbReference type="SAM" id="MobiDB-lite"/>
    </source>
</evidence>
<evidence type="ECO:0000313" key="3">
    <source>
        <dbReference type="Proteomes" id="UP000189369"/>
    </source>
</evidence>
<dbReference type="OrthoDB" id="6119038at2"/>
<dbReference type="KEGG" id="phn:PAEH1_02795"/>
<dbReference type="AlphaFoldDB" id="A0A1U9JYB6"/>
<accession>A0A1U9JYB6</accession>
<evidence type="ECO:0000313" key="2">
    <source>
        <dbReference type="EMBL" id="AQS50751.1"/>
    </source>
</evidence>
<feature type="compositionally biased region" description="Basic and acidic residues" evidence="1">
    <location>
        <begin position="106"/>
        <end position="119"/>
    </location>
</feature>
<gene>
    <name evidence="2" type="ORF">PAEH1_02795</name>
</gene>